<evidence type="ECO:0000313" key="8">
    <source>
        <dbReference type="Proteomes" id="UP000286268"/>
    </source>
</evidence>
<reference evidence="7 8" key="1">
    <citation type="submission" date="2018-01" db="EMBL/GenBank/DDBJ databases">
        <title>Genome Sequencing and Assembly of Anaerobacter polyendosporus strain CT4.</title>
        <authorList>
            <person name="Tachaapaikoon C."/>
            <person name="Sutheeworapong S."/>
            <person name="Jenjaroenpun P."/>
            <person name="Wongsurawat T."/>
            <person name="Nookeaw I."/>
            <person name="Cheawchanlertfa P."/>
            <person name="Kosugi A."/>
            <person name="Cheevadhanarak S."/>
            <person name="Ratanakhanokchai K."/>
        </authorList>
    </citation>
    <scope>NUCLEOTIDE SEQUENCE [LARGE SCALE GENOMIC DNA]</scope>
    <source>
        <strain evidence="7 8">CT4</strain>
    </source>
</reference>
<evidence type="ECO:0000256" key="3">
    <source>
        <dbReference type="PROSITE-ProRule" id="PRU00284"/>
    </source>
</evidence>
<dbReference type="KEGG" id="cmah:C1I91_23185"/>
<evidence type="ECO:0000256" key="4">
    <source>
        <dbReference type="SAM" id="Phobius"/>
    </source>
</evidence>
<name>A0A3R5UB23_9CLOT</name>
<feature type="transmembrane region" description="Helical" evidence="4">
    <location>
        <begin position="190"/>
        <end position="210"/>
    </location>
</feature>
<feature type="domain" description="HAMP" evidence="6">
    <location>
        <begin position="343"/>
        <end position="395"/>
    </location>
</feature>
<proteinExistence type="inferred from homology"/>
<evidence type="ECO:0000256" key="1">
    <source>
        <dbReference type="ARBA" id="ARBA00022500"/>
    </source>
</evidence>
<dbReference type="SMART" id="SM00283">
    <property type="entry name" value="MA"/>
    <property type="match status" value="1"/>
</dbReference>
<feature type="domain" description="HAMP" evidence="6">
    <location>
        <begin position="212"/>
        <end position="265"/>
    </location>
</feature>
<evidence type="ECO:0000313" key="7">
    <source>
        <dbReference type="EMBL" id="QAA34309.1"/>
    </source>
</evidence>
<keyword evidence="4" id="KW-0472">Membrane</keyword>
<dbReference type="InterPro" id="IPR004089">
    <property type="entry name" value="MCPsignal_dom"/>
</dbReference>
<dbReference type="CDD" id="cd06225">
    <property type="entry name" value="HAMP"/>
    <property type="match status" value="1"/>
</dbReference>
<gene>
    <name evidence="7" type="ORF">C1I91_23185</name>
</gene>
<comment type="similarity">
    <text evidence="2">Belongs to the methyl-accepting chemotaxis (MCP) protein family.</text>
</comment>
<keyword evidence="4" id="KW-1133">Transmembrane helix</keyword>
<dbReference type="InterPro" id="IPR024478">
    <property type="entry name" value="HlyB_4HB_MCP"/>
</dbReference>
<dbReference type="GO" id="GO:0006935">
    <property type="term" value="P:chemotaxis"/>
    <property type="evidence" value="ECO:0007669"/>
    <property type="project" value="UniProtKB-KW"/>
</dbReference>
<dbReference type="FunFam" id="1.10.287.950:FF:000001">
    <property type="entry name" value="Methyl-accepting chemotaxis sensory transducer"/>
    <property type="match status" value="1"/>
</dbReference>
<dbReference type="AlphaFoldDB" id="A0A3R5UB23"/>
<dbReference type="PANTHER" id="PTHR43531:SF11">
    <property type="entry name" value="METHYL-ACCEPTING CHEMOTAXIS PROTEIN 3"/>
    <property type="match status" value="1"/>
</dbReference>
<dbReference type="CDD" id="cd11386">
    <property type="entry name" value="MCP_signal"/>
    <property type="match status" value="1"/>
</dbReference>
<dbReference type="PROSITE" id="PS50885">
    <property type="entry name" value="HAMP"/>
    <property type="match status" value="2"/>
</dbReference>
<dbReference type="SUPFAM" id="SSF58104">
    <property type="entry name" value="Methyl-accepting chemotaxis protein (MCP) signaling domain"/>
    <property type="match status" value="1"/>
</dbReference>
<dbReference type="GO" id="GO:0005886">
    <property type="term" value="C:plasma membrane"/>
    <property type="evidence" value="ECO:0007669"/>
    <property type="project" value="TreeGrafter"/>
</dbReference>
<dbReference type="InterPro" id="IPR003660">
    <property type="entry name" value="HAMP_dom"/>
</dbReference>
<dbReference type="Proteomes" id="UP000286268">
    <property type="component" value="Chromosome"/>
</dbReference>
<dbReference type="Pfam" id="PF12729">
    <property type="entry name" value="4HB_MCP_1"/>
    <property type="match status" value="1"/>
</dbReference>
<evidence type="ECO:0000256" key="2">
    <source>
        <dbReference type="ARBA" id="ARBA00029447"/>
    </source>
</evidence>
<sequence length="691" mass="75128">MKFFNNLRIGTKIVAGFIIIAFLTAVMGVFTYVNFSKIDKADTELYEDNTKAISSLGSASVAYQRMRVNIREYLDNDQAGKEKNLSKITELKVEVEKNLADFKKTINDENKTTQLEELQKSINSTYDLWNNVIVMVKDNKVDQARQELFVNGKAIALATDDQFNKMVNLNLKEASNKSDVNSDTAYKSKLLIIILSISVSAIALILGWFISRSISNPVKKLTENARKLSKGDIEVEKVVIEGKDEIAELFRAFESMVDNIKDQAMVTEKLAKGEYYDSIETKSEKDVLGISLGKLNTNIKNILAETNMLIDAAKDGQLSKRGDGSKFSGGWSVLVTGVNELLDEVLKPISEASEVLKQVSNGNLKVAVTGEYKGDHAIIKKNLNTTITNISGYIDDISYALTEMSSGNLSIGISKEYLGDFRQIKDSINNIVDSLNGTLREISDVSEQVASGAGMISNSAQSMASAATEQASVVEEITASITEIASQTTENSANVNRANSIATEASINAIKGNEHMKEMLLSMEDINRSAIDISKIIKVIDEIAFQTNILALNAAVEAARAGQQGKGFAVVADEVRNLAARSSKAAKETTELIESSISKAESGKIIANETAKVLDEIVGKIGSVAEIMEQISEASSEQATASSQVNQAIEEVAETTQVNSTSIEESASASEELSLQANLLKEKVARFKFKN</sequence>
<dbReference type="Pfam" id="PF18947">
    <property type="entry name" value="HAMP_2"/>
    <property type="match status" value="2"/>
</dbReference>
<evidence type="ECO:0000259" key="6">
    <source>
        <dbReference type="PROSITE" id="PS50885"/>
    </source>
</evidence>
<dbReference type="GO" id="GO:0007165">
    <property type="term" value="P:signal transduction"/>
    <property type="evidence" value="ECO:0007669"/>
    <property type="project" value="UniProtKB-KW"/>
</dbReference>
<dbReference type="Gene3D" id="1.10.8.500">
    <property type="entry name" value="HAMP domain in histidine kinase"/>
    <property type="match status" value="1"/>
</dbReference>
<organism evidence="7 8">
    <name type="scientific">Clostridium manihotivorum</name>
    <dbReference type="NCBI Taxonomy" id="2320868"/>
    <lineage>
        <taxon>Bacteria</taxon>
        <taxon>Bacillati</taxon>
        <taxon>Bacillota</taxon>
        <taxon>Clostridia</taxon>
        <taxon>Eubacteriales</taxon>
        <taxon>Clostridiaceae</taxon>
        <taxon>Clostridium</taxon>
    </lineage>
</organism>
<dbReference type="SUPFAM" id="SSF158472">
    <property type="entry name" value="HAMP domain-like"/>
    <property type="match status" value="1"/>
</dbReference>
<evidence type="ECO:0000259" key="5">
    <source>
        <dbReference type="PROSITE" id="PS50111"/>
    </source>
</evidence>
<dbReference type="EMBL" id="CP025746">
    <property type="protein sequence ID" value="QAA34309.1"/>
    <property type="molecule type" value="Genomic_DNA"/>
</dbReference>
<dbReference type="OrthoDB" id="9814363at2"/>
<keyword evidence="4" id="KW-0812">Transmembrane</keyword>
<protein>
    <submittedName>
        <fullName evidence="7">Methyl-accepting chemotaxis protein</fullName>
    </submittedName>
</protein>
<feature type="domain" description="Methyl-accepting transducer" evidence="5">
    <location>
        <begin position="445"/>
        <end position="674"/>
    </location>
</feature>
<dbReference type="PROSITE" id="PS50111">
    <property type="entry name" value="CHEMOTAXIS_TRANSDUC_2"/>
    <property type="match status" value="1"/>
</dbReference>
<dbReference type="Pfam" id="PF00672">
    <property type="entry name" value="HAMP"/>
    <property type="match status" value="1"/>
</dbReference>
<keyword evidence="3" id="KW-0807">Transducer</keyword>
<dbReference type="SMART" id="SM00304">
    <property type="entry name" value="HAMP"/>
    <property type="match status" value="2"/>
</dbReference>
<dbReference type="Gene3D" id="1.20.120.1530">
    <property type="match status" value="1"/>
</dbReference>
<dbReference type="InterPro" id="IPR051310">
    <property type="entry name" value="MCP_chemotaxis"/>
</dbReference>
<dbReference type="Gene3D" id="1.10.287.950">
    <property type="entry name" value="Methyl-accepting chemotaxis protein"/>
    <property type="match status" value="1"/>
</dbReference>
<dbReference type="Pfam" id="PF00015">
    <property type="entry name" value="MCPsignal"/>
    <property type="match status" value="1"/>
</dbReference>
<feature type="transmembrane region" description="Helical" evidence="4">
    <location>
        <begin position="13"/>
        <end position="35"/>
    </location>
</feature>
<dbReference type="RefSeq" id="WP_128215030.1">
    <property type="nucleotide sequence ID" value="NZ_CP025746.1"/>
</dbReference>
<dbReference type="GO" id="GO:0004888">
    <property type="term" value="F:transmembrane signaling receptor activity"/>
    <property type="evidence" value="ECO:0007669"/>
    <property type="project" value="TreeGrafter"/>
</dbReference>
<accession>A0A3R5UB23</accession>
<keyword evidence="8" id="KW-1185">Reference proteome</keyword>
<keyword evidence="1" id="KW-0145">Chemotaxis</keyword>
<dbReference type="PANTHER" id="PTHR43531">
    <property type="entry name" value="PROTEIN ICFG"/>
    <property type="match status" value="1"/>
</dbReference>